<dbReference type="AlphaFoldDB" id="A0A9W9ILB5"/>
<gene>
    <name evidence="1" type="ORF">N7482_002228</name>
</gene>
<comment type="caution">
    <text evidence="1">The sequence shown here is derived from an EMBL/GenBank/DDBJ whole genome shotgun (WGS) entry which is preliminary data.</text>
</comment>
<protein>
    <submittedName>
        <fullName evidence="1">Uncharacterized protein</fullName>
    </submittedName>
</protein>
<organism evidence="1 2">
    <name type="scientific">Penicillium canariense</name>
    <dbReference type="NCBI Taxonomy" id="189055"/>
    <lineage>
        <taxon>Eukaryota</taxon>
        <taxon>Fungi</taxon>
        <taxon>Dikarya</taxon>
        <taxon>Ascomycota</taxon>
        <taxon>Pezizomycotina</taxon>
        <taxon>Eurotiomycetes</taxon>
        <taxon>Eurotiomycetidae</taxon>
        <taxon>Eurotiales</taxon>
        <taxon>Aspergillaceae</taxon>
        <taxon>Penicillium</taxon>
    </lineage>
</organism>
<accession>A0A9W9ILB5</accession>
<evidence type="ECO:0000313" key="2">
    <source>
        <dbReference type="Proteomes" id="UP001149163"/>
    </source>
</evidence>
<name>A0A9W9ILB5_9EURO</name>
<sequence length="191" mass="20663">MGLIRSVLEEFPRDSLTYSESGAYRAAQSVAGPVAKAKAASTEATSFVSRHSYPKDQEPTLLGHFEGVANRSNVGSHPSKHLQELTDVSRELFKPQADLGEFLAHANGIGGSNSEYSARAPERLRANPSFQRRHTTSLRDTDSRRTFPSAKACAAHSPAHPHWPSRDLATFVNLRIPGIFTGAARAGVALD</sequence>
<proteinExistence type="predicted"/>
<keyword evidence="2" id="KW-1185">Reference proteome</keyword>
<dbReference type="GeneID" id="81423529"/>
<dbReference type="RefSeq" id="XP_056547959.1">
    <property type="nucleotide sequence ID" value="XM_056684353.1"/>
</dbReference>
<reference evidence="1" key="2">
    <citation type="journal article" date="2023" name="IMA Fungus">
        <title>Comparative genomic study of the Penicillium genus elucidates a diverse pangenome and 15 lateral gene transfer events.</title>
        <authorList>
            <person name="Petersen C."/>
            <person name="Sorensen T."/>
            <person name="Nielsen M.R."/>
            <person name="Sondergaard T.E."/>
            <person name="Sorensen J.L."/>
            <person name="Fitzpatrick D.A."/>
            <person name="Frisvad J.C."/>
            <person name="Nielsen K.L."/>
        </authorList>
    </citation>
    <scope>NUCLEOTIDE SEQUENCE</scope>
    <source>
        <strain evidence="1">IBT 26290</strain>
    </source>
</reference>
<evidence type="ECO:0000313" key="1">
    <source>
        <dbReference type="EMBL" id="KAJ5176351.1"/>
    </source>
</evidence>
<dbReference type="Proteomes" id="UP001149163">
    <property type="component" value="Unassembled WGS sequence"/>
</dbReference>
<reference evidence="1" key="1">
    <citation type="submission" date="2022-11" db="EMBL/GenBank/DDBJ databases">
        <authorList>
            <person name="Petersen C."/>
        </authorList>
    </citation>
    <scope>NUCLEOTIDE SEQUENCE</scope>
    <source>
        <strain evidence="1">IBT 26290</strain>
    </source>
</reference>
<dbReference type="EMBL" id="JAPQKN010000001">
    <property type="protein sequence ID" value="KAJ5176351.1"/>
    <property type="molecule type" value="Genomic_DNA"/>
</dbReference>